<protein>
    <submittedName>
        <fullName evidence="1">Uncharacterized protein</fullName>
    </submittedName>
</protein>
<gene>
    <name evidence="1" type="ORF">FTUN_1546</name>
</gene>
<evidence type="ECO:0000313" key="1">
    <source>
        <dbReference type="EMBL" id="QJW94027.1"/>
    </source>
</evidence>
<dbReference type="AlphaFoldDB" id="A0A6M5YJ03"/>
<dbReference type="EMBL" id="CP053452">
    <property type="protein sequence ID" value="QJW94027.1"/>
    <property type="molecule type" value="Genomic_DNA"/>
</dbReference>
<evidence type="ECO:0000313" key="2">
    <source>
        <dbReference type="Proteomes" id="UP000503447"/>
    </source>
</evidence>
<dbReference type="RefSeq" id="WP_171470114.1">
    <property type="nucleotide sequence ID" value="NZ_CP053452.2"/>
</dbReference>
<proteinExistence type="predicted"/>
<dbReference type="KEGG" id="ftj:FTUN_1546"/>
<sequence>MSTPPDTSPELCRLSLLREFKLRRLHRSGDTSSPFADRIVTAHNDRGLIDLCELHGEVRDAIAQQIEGVHTNRRSQVVLLSGDAGTGKSHILRYFAQPAVAEQQGYVCVGGSNDWKVNEFQPCLLDWMITALTLPAPSEDHTLLERVRAIGFRAVEQLLENRTALKRCTAKGRRRFFGLLSGQRASYETIQQLTHERDPAVFRLLDFTKFGEEVCTRFLAESSNPVHRYAMRVLLTYLFPDAVEMGMGTRDRVLNWFRRRPDDGYWLKRLGVSDDLDRRYAVADAIRLLVHLFSPDLSHRLSVPGDEHRSLVFLLVFDQAEGRDELFDSLEDWNRFFAHLSELYNTLPNVLVLFTMTLHLRNELHPRMERQFKDRIRKDERFVLRQPAPVEIQSLYRARLAAWLADDPIQQEHFAALPADEQYLPFGPEQVVEIGGTQSLRAALEQFDLRFKEALEALVIEPGYDFEYVLQEQQALIQSQSEWDYTADHLDEVWELLEPLVELLAVEYGGVQLIKIEDDAADNVRVLKLTFEDPAFSGTWVCVYLARFASQYKAQIQKCAELLRGKQTARYSVWMVRAREMDAEFPKPDQMFGGLIDTDTEARLWAVKHLLDKRAEYETNRTWPDAWKLIRDEIGKSYLGAMFAHARDRVNAKKASVLSDESVAT</sequence>
<organism evidence="1 2">
    <name type="scientific">Frigoriglobus tundricola</name>
    <dbReference type="NCBI Taxonomy" id="2774151"/>
    <lineage>
        <taxon>Bacteria</taxon>
        <taxon>Pseudomonadati</taxon>
        <taxon>Planctomycetota</taxon>
        <taxon>Planctomycetia</taxon>
        <taxon>Gemmatales</taxon>
        <taxon>Gemmataceae</taxon>
        <taxon>Frigoriglobus</taxon>
    </lineage>
</organism>
<accession>A0A6M5YJ03</accession>
<reference evidence="2" key="1">
    <citation type="submission" date="2020-05" db="EMBL/GenBank/DDBJ databases">
        <title>Frigoriglobus tundricola gen. nov., sp. nov., a psychrotolerant cellulolytic planctomycete of the family Gemmataceae with two divergent copies of 16S rRNA gene.</title>
        <authorList>
            <person name="Kulichevskaya I.S."/>
            <person name="Ivanova A.A."/>
            <person name="Naumoff D.G."/>
            <person name="Beletsky A.V."/>
            <person name="Rijpstra W.I.C."/>
            <person name="Sinninghe Damste J.S."/>
            <person name="Mardanov A.V."/>
            <person name="Ravin N.V."/>
            <person name="Dedysh S.N."/>
        </authorList>
    </citation>
    <scope>NUCLEOTIDE SEQUENCE [LARGE SCALE GENOMIC DNA]</scope>
    <source>
        <strain evidence="2">PL17</strain>
    </source>
</reference>
<dbReference type="Proteomes" id="UP000503447">
    <property type="component" value="Chromosome"/>
</dbReference>
<name>A0A6M5YJ03_9BACT</name>
<keyword evidence="2" id="KW-1185">Reference proteome</keyword>